<organism evidence="2 3">
    <name type="scientific">Peronospora belbahrii</name>
    <dbReference type="NCBI Taxonomy" id="622444"/>
    <lineage>
        <taxon>Eukaryota</taxon>
        <taxon>Sar</taxon>
        <taxon>Stramenopiles</taxon>
        <taxon>Oomycota</taxon>
        <taxon>Peronosporomycetes</taxon>
        <taxon>Peronosporales</taxon>
        <taxon>Peronosporaceae</taxon>
        <taxon>Peronospora</taxon>
    </lineage>
</organism>
<evidence type="ECO:0000313" key="3">
    <source>
        <dbReference type="Proteomes" id="UP001160483"/>
    </source>
</evidence>
<comment type="caution">
    <text evidence="2">The sequence shown here is derived from an EMBL/GenBank/DDBJ whole genome shotgun (WGS) entry which is preliminary data.</text>
</comment>
<reference evidence="2" key="1">
    <citation type="submission" date="2021-11" db="EMBL/GenBank/DDBJ databases">
        <authorList>
            <person name="Islam A."/>
            <person name="Islam S."/>
            <person name="Flora M.S."/>
            <person name="Rahman M."/>
            <person name="Ziaur R.M."/>
            <person name="Epstein J.H."/>
            <person name="Hassan M."/>
            <person name="Klassen M."/>
            <person name="Woodard K."/>
            <person name="Webb A."/>
            <person name="Webby R.J."/>
            <person name="El Zowalaty M.E."/>
        </authorList>
    </citation>
    <scope>NUCLEOTIDE SEQUENCE</scope>
    <source>
        <strain evidence="2">Pbs3</strain>
    </source>
</reference>
<accession>A0AAU9L0W9</accession>
<proteinExistence type="predicted"/>
<name>A0AAU9L0W9_9STRA</name>
<dbReference type="AlphaFoldDB" id="A0AAU9L0W9"/>
<evidence type="ECO:0000313" key="2">
    <source>
        <dbReference type="EMBL" id="CAH0479228.1"/>
    </source>
</evidence>
<protein>
    <submittedName>
        <fullName evidence="2">Uncharacterized protein</fullName>
    </submittedName>
</protein>
<evidence type="ECO:0000256" key="1">
    <source>
        <dbReference type="SAM" id="MobiDB-lite"/>
    </source>
</evidence>
<feature type="region of interest" description="Disordered" evidence="1">
    <location>
        <begin position="18"/>
        <end position="38"/>
    </location>
</feature>
<dbReference type="Proteomes" id="UP001160483">
    <property type="component" value="Unassembled WGS sequence"/>
</dbReference>
<sequence>MGHFSRREEVETTKLAVRTEAKSSRTVRFGNPEKGVENAREDHRIHHLMRLDSRLKRTAEALQGLSNGEWRPILGTSQRSVPQAALAREFLNVATILDACRVTGLQNARLMSQSTRQKYLQR</sequence>
<gene>
    <name evidence="2" type="ORF">PBS003_LOCUS5880</name>
</gene>
<dbReference type="EMBL" id="CAKKTJ010000297">
    <property type="protein sequence ID" value="CAH0479228.1"/>
    <property type="molecule type" value="Genomic_DNA"/>
</dbReference>